<proteinExistence type="predicted"/>
<dbReference type="AlphaFoldDB" id="J3VS39"/>
<organism evidence="1 2">
    <name type="scientific">secondary endosymbiont of Ctenarytaina eucalypti</name>
    <dbReference type="NCBI Taxonomy" id="1199245"/>
    <lineage>
        <taxon>Bacteria</taxon>
        <taxon>Pseudomonadati</taxon>
        <taxon>Pseudomonadota</taxon>
        <taxon>Gammaproteobacteria</taxon>
        <taxon>Enterobacterales</taxon>
        <taxon>Enterobacteriaceae</taxon>
        <taxon>aphid secondary symbionts</taxon>
    </lineage>
</organism>
<gene>
    <name evidence="1" type="ORF">A359_04030</name>
</gene>
<evidence type="ECO:0000313" key="1">
    <source>
        <dbReference type="EMBL" id="AFP84796.1"/>
    </source>
</evidence>
<protein>
    <submittedName>
        <fullName evidence="1">Uncharacterized protein</fullName>
    </submittedName>
</protein>
<dbReference type="KEGG" id="sect:A359_04030"/>
<reference evidence="1 2" key="1">
    <citation type="journal article" date="2012" name="Mol. Biol. Evol.">
        <title>Genome reduction and co-evolution between the primary and secondary bacterial symbionts of psyllids.</title>
        <authorList>
            <person name="Sloan D.B."/>
            <person name="Moran N.A."/>
        </authorList>
    </citation>
    <scope>NUCLEOTIDE SEQUENCE [LARGE SCALE GENOMIC DNA]</scope>
    <source>
        <strain evidence="1">Ceuc_S</strain>
    </source>
</reference>
<dbReference type="Proteomes" id="UP000003936">
    <property type="component" value="Chromosome"/>
</dbReference>
<evidence type="ECO:0000313" key="2">
    <source>
        <dbReference type="Proteomes" id="UP000003936"/>
    </source>
</evidence>
<dbReference type="EMBL" id="CP003546">
    <property type="protein sequence ID" value="AFP84796.1"/>
    <property type="molecule type" value="Genomic_DNA"/>
</dbReference>
<name>J3VS39_9ENTR</name>
<keyword evidence="2" id="KW-1185">Reference proteome</keyword>
<accession>J3VS39</accession>
<sequence>MSRAAFGTRRFPIFFSRERALFLSFSRGVCFPFALRFSRTFFDGFPVIFSDSSRVVGRNTAIVRALNNLLRKQLISQVIADNHALPREK</sequence>
<dbReference type="HOGENOM" id="CLU_2452896_0_0_6"/>